<organism evidence="1">
    <name type="scientific">marine metagenome</name>
    <dbReference type="NCBI Taxonomy" id="408172"/>
    <lineage>
        <taxon>unclassified sequences</taxon>
        <taxon>metagenomes</taxon>
        <taxon>ecological metagenomes</taxon>
    </lineage>
</organism>
<sequence length="34" mass="4079">MSNRSLKLSGVYHILLTHYELPDLLNERFRLFVC</sequence>
<reference evidence="1" key="1">
    <citation type="submission" date="2018-05" db="EMBL/GenBank/DDBJ databases">
        <authorList>
            <person name="Lanie J.A."/>
            <person name="Ng W.-L."/>
            <person name="Kazmierczak K.M."/>
            <person name="Andrzejewski T.M."/>
            <person name="Davidsen T.M."/>
            <person name="Wayne K.J."/>
            <person name="Tettelin H."/>
            <person name="Glass J.I."/>
            <person name="Rusch D."/>
            <person name="Podicherti R."/>
            <person name="Tsui H.-C.T."/>
            <person name="Winkler M.E."/>
        </authorList>
    </citation>
    <scope>NUCLEOTIDE SEQUENCE</scope>
</reference>
<protein>
    <submittedName>
        <fullName evidence="1">Uncharacterized protein</fullName>
    </submittedName>
</protein>
<gene>
    <name evidence="1" type="ORF">METZ01_LOCUS293712</name>
</gene>
<feature type="non-terminal residue" evidence="1">
    <location>
        <position position="1"/>
    </location>
</feature>
<dbReference type="AlphaFoldDB" id="A0A382LWE0"/>
<accession>A0A382LWE0</accession>
<proteinExistence type="predicted"/>
<name>A0A382LWE0_9ZZZZ</name>
<dbReference type="EMBL" id="UINC01089614">
    <property type="protein sequence ID" value="SVC40858.1"/>
    <property type="molecule type" value="Genomic_DNA"/>
</dbReference>
<feature type="non-terminal residue" evidence="1">
    <location>
        <position position="34"/>
    </location>
</feature>
<evidence type="ECO:0000313" key="1">
    <source>
        <dbReference type="EMBL" id="SVC40858.1"/>
    </source>
</evidence>